<dbReference type="GO" id="GO:0008270">
    <property type="term" value="F:zinc ion binding"/>
    <property type="evidence" value="ECO:0007669"/>
    <property type="project" value="UniProtKB-KW"/>
</dbReference>
<evidence type="ECO:0000256" key="2">
    <source>
        <dbReference type="ARBA" id="ARBA00022771"/>
    </source>
</evidence>
<name>A0A8H3H8N7_9AGAM</name>
<evidence type="ECO:0000256" key="5">
    <source>
        <dbReference type="SAM" id="Phobius"/>
    </source>
</evidence>
<evidence type="ECO:0000259" key="6">
    <source>
        <dbReference type="PROSITE" id="PS50865"/>
    </source>
</evidence>
<dbReference type="InterPro" id="IPR002893">
    <property type="entry name" value="Znf_MYND"/>
</dbReference>
<evidence type="ECO:0000256" key="1">
    <source>
        <dbReference type="ARBA" id="ARBA00022723"/>
    </source>
</evidence>
<evidence type="ECO:0000256" key="4">
    <source>
        <dbReference type="PROSITE-ProRule" id="PRU00134"/>
    </source>
</evidence>
<evidence type="ECO:0000313" key="9">
    <source>
        <dbReference type="Proteomes" id="UP000663850"/>
    </source>
</evidence>
<keyword evidence="3" id="KW-0862">Zinc</keyword>
<keyword evidence="5" id="KW-0472">Membrane</keyword>
<dbReference type="Proteomes" id="UP000663827">
    <property type="component" value="Unassembled WGS sequence"/>
</dbReference>
<dbReference type="Proteomes" id="UP000663850">
    <property type="component" value="Unassembled WGS sequence"/>
</dbReference>
<dbReference type="AlphaFoldDB" id="A0A8H3H8N7"/>
<accession>A0A8H3H8N7</accession>
<dbReference type="EMBL" id="CAJNJQ010005617">
    <property type="protein sequence ID" value="CAE7220163.1"/>
    <property type="molecule type" value="Genomic_DNA"/>
</dbReference>
<dbReference type="EMBL" id="CAJMWZ010005461">
    <property type="protein sequence ID" value="CAE6506610.1"/>
    <property type="molecule type" value="Genomic_DNA"/>
</dbReference>
<keyword evidence="5" id="KW-0812">Transmembrane</keyword>
<dbReference type="PROSITE" id="PS50865">
    <property type="entry name" value="ZF_MYND_2"/>
    <property type="match status" value="1"/>
</dbReference>
<keyword evidence="5" id="KW-1133">Transmembrane helix</keyword>
<comment type="caution">
    <text evidence="7">The sequence shown here is derived from an EMBL/GenBank/DDBJ whole genome shotgun (WGS) entry which is preliminary data.</text>
</comment>
<dbReference type="OrthoDB" id="413582at2759"/>
<evidence type="ECO:0000313" key="7">
    <source>
        <dbReference type="EMBL" id="CAE6506610.1"/>
    </source>
</evidence>
<organism evidence="7 9">
    <name type="scientific">Rhizoctonia solani</name>
    <dbReference type="NCBI Taxonomy" id="456999"/>
    <lineage>
        <taxon>Eukaryota</taxon>
        <taxon>Fungi</taxon>
        <taxon>Dikarya</taxon>
        <taxon>Basidiomycota</taxon>
        <taxon>Agaricomycotina</taxon>
        <taxon>Agaricomycetes</taxon>
        <taxon>Cantharellales</taxon>
        <taxon>Ceratobasidiaceae</taxon>
        <taxon>Rhizoctonia</taxon>
    </lineage>
</organism>
<feature type="transmembrane region" description="Helical" evidence="5">
    <location>
        <begin position="224"/>
        <end position="246"/>
    </location>
</feature>
<evidence type="ECO:0000256" key="3">
    <source>
        <dbReference type="ARBA" id="ARBA00022833"/>
    </source>
</evidence>
<keyword evidence="1" id="KW-0479">Metal-binding</keyword>
<proteinExistence type="predicted"/>
<feature type="domain" description="MYND-type" evidence="6">
    <location>
        <begin position="541"/>
        <end position="585"/>
    </location>
</feature>
<evidence type="ECO:0000313" key="8">
    <source>
        <dbReference type="EMBL" id="CAE7220163.1"/>
    </source>
</evidence>
<reference evidence="7" key="1">
    <citation type="submission" date="2021-01" db="EMBL/GenBank/DDBJ databases">
        <authorList>
            <person name="Kaushik A."/>
        </authorList>
    </citation>
    <scope>NUCLEOTIDE SEQUENCE</scope>
    <source>
        <strain evidence="8">AG5</strain>
        <strain evidence="7">Type strain: AG8-Rh-89/</strain>
    </source>
</reference>
<protein>
    <recommendedName>
        <fullName evidence="6">MYND-type domain-containing protein</fullName>
    </recommendedName>
</protein>
<sequence length="628" mass="71740">MTKVHTIWGRPFNQYIESFKPEATRRRTRWRHDFELEKSRSEAADVIRTICRIAGEWGAVRTHHLEGHITLSMLKLLDKLSYSPITLAEFGHTAIISGCIKLMQVASRSITQLGENSVLSYEYGYLCLRIIAIAIGVCLLERSNRYSEAVEDMLRNPCTDIIAIMSRHVSRLIQDEVLSSGNERHFDWILGWARSETHPLQEPLALRSDMWMLLNIIYTCRKDFLLALTSTYPLGLSGLMFLLWRYHRFDCLMKSRDTHPSEEFVPLFGDILWRYLLVAPTDQLMPLMIIYNQMDEMARLGMPQFIDLEDSKAVISTYIMRLAPNDTQFYEPLSPSAMSVYTIHMLAFLKLGCEMLLPDLFRNTIQRFWNVLLNNEVETPVLIEAMRDEFKILCKYLDFLGASTTFSRASRVAAYRVVEEVAEKDLVDLTIRVLFMLNMEVDIDSAEFDVNGQYFAYSANFFRKLGQVGPRNLLEERFQDLVPDLAKYSSYLRWRHTLTGLTDGEQSLLAGANISLSGILAGLQQEERVKELVLSPSVCNYPRCPHPHGAAQACGICKTSLYCNNRCQAANWWREGLPGAHGELCLGDNIDSLELWGNDADPLIIVDVTGLSLNRENIASLGARLLQM</sequence>
<gene>
    <name evidence="7" type="ORF">RDB_LOCUS102344</name>
    <name evidence="8" type="ORF">RDB_LOCUS165773</name>
</gene>
<keyword evidence="2 4" id="KW-0863">Zinc-finger</keyword>